<accession>I3X330</accession>
<feature type="region of interest" description="Disordered" evidence="1">
    <location>
        <begin position="1"/>
        <end position="38"/>
    </location>
</feature>
<reference evidence="2 3" key="1">
    <citation type="journal article" date="2012" name="J. Bacteriol.">
        <title>Complete genome sequence of the broad-host-range strain Sinorhizobium fredii USDA257.</title>
        <authorList>
            <person name="Schuldes J."/>
            <person name="Rodriguez Orbegoso M."/>
            <person name="Schmeisser C."/>
            <person name="Krishnan H.B."/>
            <person name="Daniel R."/>
            <person name="Streit W.R."/>
        </authorList>
    </citation>
    <scope>NUCLEOTIDE SEQUENCE [LARGE SCALE GENOMIC DNA]</scope>
    <source>
        <strain evidence="2 3">USDA 257</strain>
    </source>
</reference>
<feature type="compositionally biased region" description="Basic and acidic residues" evidence="1">
    <location>
        <begin position="1"/>
        <end position="12"/>
    </location>
</feature>
<protein>
    <submittedName>
        <fullName evidence="2">Uncharacterized protein</fullName>
    </submittedName>
</protein>
<name>I3X330_SINF2</name>
<dbReference type="HOGENOM" id="CLU_3333058_0_0_5"/>
<proteinExistence type="predicted"/>
<dbReference type="STRING" id="1185652.USDA257_c16980"/>
<gene>
    <name evidence="2" type="ORF">USDA257_c16980</name>
</gene>
<dbReference type="PATRIC" id="fig|1185652.3.peg.1761"/>
<evidence type="ECO:0000256" key="1">
    <source>
        <dbReference type="SAM" id="MobiDB-lite"/>
    </source>
</evidence>
<dbReference type="AlphaFoldDB" id="I3X330"/>
<organism evidence="2 3">
    <name type="scientific">Sinorhizobium fredii (strain USDA 257)</name>
    <dbReference type="NCBI Taxonomy" id="1185652"/>
    <lineage>
        <taxon>Bacteria</taxon>
        <taxon>Pseudomonadati</taxon>
        <taxon>Pseudomonadota</taxon>
        <taxon>Alphaproteobacteria</taxon>
        <taxon>Hyphomicrobiales</taxon>
        <taxon>Rhizobiaceae</taxon>
        <taxon>Sinorhizobium/Ensifer group</taxon>
        <taxon>Sinorhizobium</taxon>
    </lineage>
</organism>
<dbReference type="KEGG" id="sfd:USDA257_c16980"/>
<dbReference type="Proteomes" id="UP000006180">
    <property type="component" value="Chromosome"/>
</dbReference>
<dbReference type="EMBL" id="CP003563">
    <property type="protein sequence ID" value="AFL50286.1"/>
    <property type="molecule type" value="Genomic_DNA"/>
</dbReference>
<evidence type="ECO:0000313" key="3">
    <source>
        <dbReference type="Proteomes" id="UP000006180"/>
    </source>
</evidence>
<sequence>MAEVIDGRDLRRLPLRGAGGSSGRMKVSRKAARTEEHI</sequence>
<evidence type="ECO:0000313" key="2">
    <source>
        <dbReference type="EMBL" id="AFL50286.1"/>
    </source>
</evidence>